<protein>
    <submittedName>
        <fullName evidence="4">Isochorismatase hydrolase</fullName>
        <ecNumber evidence="4">3.5.1.59</ecNumber>
    </submittedName>
</protein>
<dbReference type="RefSeq" id="WP_115268337.1">
    <property type="nucleotide sequence ID" value="NZ_JBNPNB010000101.1"/>
</dbReference>
<dbReference type="InterPro" id="IPR036380">
    <property type="entry name" value="Isochorismatase-like_sf"/>
</dbReference>
<dbReference type="EC" id="3.5.1.59" evidence="4"/>
<proteinExistence type="inferred from homology"/>
<evidence type="ECO:0000259" key="3">
    <source>
        <dbReference type="Pfam" id="PF00857"/>
    </source>
</evidence>
<dbReference type="AlphaFoldDB" id="A0A380K5A4"/>
<keyword evidence="2 4" id="KW-0378">Hydrolase</keyword>
<dbReference type="GO" id="GO:0050127">
    <property type="term" value="F:N-carbamoylsarcosine amidase activity"/>
    <property type="evidence" value="ECO:0007669"/>
    <property type="project" value="UniProtKB-EC"/>
</dbReference>
<name>A0A380K5A4_9STRE</name>
<dbReference type="PANTHER" id="PTHR43540:SF1">
    <property type="entry name" value="ISOCHORISMATASE HYDROLASE"/>
    <property type="match status" value="1"/>
</dbReference>
<dbReference type="GeneID" id="78356164"/>
<dbReference type="EMBL" id="UHFN01000007">
    <property type="protein sequence ID" value="SUN60110.1"/>
    <property type="molecule type" value="Genomic_DNA"/>
</dbReference>
<reference evidence="4 5" key="1">
    <citation type="submission" date="2018-06" db="EMBL/GenBank/DDBJ databases">
        <authorList>
            <consortium name="Pathogen Informatics"/>
            <person name="Doyle S."/>
        </authorList>
    </citation>
    <scope>NUCLEOTIDE SEQUENCE [LARGE SCALE GENOMIC DNA]</scope>
    <source>
        <strain evidence="4 5">NCTC12224</strain>
    </source>
</reference>
<dbReference type="Gene3D" id="3.40.50.850">
    <property type="entry name" value="Isochorismatase-like"/>
    <property type="match status" value="1"/>
</dbReference>
<dbReference type="SUPFAM" id="SSF52499">
    <property type="entry name" value="Isochorismatase-like hydrolases"/>
    <property type="match status" value="1"/>
</dbReference>
<keyword evidence="5" id="KW-1185">Reference proteome</keyword>
<feature type="domain" description="Isochorismatase-like" evidence="3">
    <location>
        <begin position="3"/>
        <end position="174"/>
    </location>
</feature>
<dbReference type="Pfam" id="PF00857">
    <property type="entry name" value="Isochorismatase"/>
    <property type="match status" value="1"/>
</dbReference>
<dbReference type="InterPro" id="IPR000868">
    <property type="entry name" value="Isochorismatase-like_dom"/>
</dbReference>
<dbReference type="CDD" id="cd01014">
    <property type="entry name" value="nicotinamidase_related"/>
    <property type="match status" value="1"/>
</dbReference>
<evidence type="ECO:0000313" key="5">
    <source>
        <dbReference type="Proteomes" id="UP000254924"/>
    </source>
</evidence>
<organism evidence="4 5">
    <name type="scientific">Streptococcus hyointestinalis</name>
    <dbReference type="NCBI Taxonomy" id="1337"/>
    <lineage>
        <taxon>Bacteria</taxon>
        <taxon>Bacillati</taxon>
        <taxon>Bacillota</taxon>
        <taxon>Bacilli</taxon>
        <taxon>Lactobacillales</taxon>
        <taxon>Streptococcaceae</taxon>
        <taxon>Streptococcus</taxon>
    </lineage>
</organism>
<sequence length="187" mass="20668">MDTVLVMIDFQQAFDNGTWGERNNLFAEENAKRLLAFFRERELPIVHIQHVSPIPESQFYEGKAGCAFKAGFEPLAGEVLFQKAVNSAFIGTALEAYLRKEKLETLVICGLTLPHCVSTTTRMAANLGFSAYLISDATASFALSDVDNHLLSAELIHRVNLASLKDEFATILSTDEMLAHLAKKSQT</sequence>
<comment type="similarity">
    <text evidence="1">Belongs to the isochorismatase family.</text>
</comment>
<gene>
    <name evidence="4" type="ORF">NCTC12224_00715</name>
</gene>
<dbReference type="Proteomes" id="UP000254924">
    <property type="component" value="Unassembled WGS sequence"/>
</dbReference>
<accession>A0A380K5A4</accession>
<evidence type="ECO:0000256" key="1">
    <source>
        <dbReference type="ARBA" id="ARBA00006336"/>
    </source>
</evidence>
<evidence type="ECO:0000313" key="4">
    <source>
        <dbReference type="EMBL" id="SUN60110.1"/>
    </source>
</evidence>
<dbReference type="PANTHER" id="PTHR43540">
    <property type="entry name" value="PEROXYUREIDOACRYLATE/UREIDOACRYLATE AMIDOHYDROLASE-RELATED"/>
    <property type="match status" value="1"/>
</dbReference>
<dbReference type="InterPro" id="IPR050272">
    <property type="entry name" value="Isochorismatase-like_hydrls"/>
</dbReference>
<dbReference type="OrthoDB" id="257098at2"/>
<evidence type="ECO:0000256" key="2">
    <source>
        <dbReference type="ARBA" id="ARBA00022801"/>
    </source>
</evidence>